<dbReference type="InterPro" id="IPR006104">
    <property type="entry name" value="Glyco_hydro_2_N"/>
</dbReference>
<dbReference type="AlphaFoldDB" id="A0A926QP92"/>
<sequence>MSTPHAPRPEYPRPHFDRSHAWLGLNGTWDFRADPAERYSADAPDGYDQRITVPFAWETPASGIAAHWLQTAWYRRTFTVPADWAGQRVVLHFGAVHHEATVWVNGTEVARHEGGYTPFSADVTDALRDGEQLLTVRVHAPADKRDIAHGKQRSMPRDDYDGVCFTPSSGIWQSVWLESRPATHLASLRLRPNHDLTGISVEAAVRGPAVDGASLRLRVRGEATAVTMTVDPDGRARTELLLATPRHWSPEDPHLYHVDAELTSADGTDRATSYTGLRSITADGENLYLNGRRLFVRGVLDQGYWPDTGITAPDDAALRRDLELAADAGYNLVRKHLKLEDPRYIHHADTLGMLLWAEPASPGRFSPASVAAFAEQIEPMVERDGNSPAIVIWGLYNEEWGLDWDIPGDEAKQKATADAYDRLKALDPTRPVVDNSGWTHVRTDLLDWHYYDESAASWATTVADLLSGARDDFPVKLGPDYVVHKKLAVPAQPLRGLPNLNSEYGGGFTGLERAWHLRWQTQELRRHDRLAGYVYTELYDIEHESAGLLDFRRAAKDLAGVDPAHVNAPTTLVLDVTPVAPGRDLLTPTPDFTVDLRVSHHGSDPVEGTVHTAWTPVYAPTPQDPGTAVPGCRAGAKPYVLGAPVTVPAALPAALPAGWTSGRLHLALVVDGTVAARTALDVDTRTEPHIGDDPAARAAQAH</sequence>
<organism evidence="7 8">
    <name type="scientific">Streptomyces griseicoloratus</name>
    <dbReference type="NCBI Taxonomy" id="2752516"/>
    <lineage>
        <taxon>Bacteria</taxon>
        <taxon>Bacillati</taxon>
        <taxon>Actinomycetota</taxon>
        <taxon>Actinomycetes</taxon>
        <taxon>Kitasatosporales</taxon>
        <taxon>Streptomycetaceae</taxon>
        <taxon>Streptomyces</taxon>
    </lineage>
</organism>
<name>A0A926QP92_9ACTN</name>
<keyword evidence="8" id="KW-1185">Reference proteome</keyword>
<dbReference type="InterPro" id="IPR008979">
    <property type="entry name" value="Galactose-bd-like_sf"/>
</dbReference>
<dbReference type="GO" id="GO:0005975">
    <property type="term" value="P:carbohydrate metabolic process"/>
    <property type="evidence" value="ECO:0007669"/>
    <property type="project" value="InterPro"/>
</dbReference>
<dbReference type="PANTHER" id="PTHR42732">
    <property type="entry name" value="BETA-GALACTOSIDASE"/>
    <property type="match status" value="1"/>
</dbReference>
<evidence type="ECO:0000256" key="1">
    <source>
        <dbReference type="ARBA" id="ARBA00007401"/>
    </source>
</evidence>
<comment type="caution">
    <text evidence="7">The sequence shown here is derived from an EMBL/GenBank/DDBJ whole genome shotgun (WGS) entry which is preliminary data.</text>
</comment>
<gene>
    <name evidence="7" type="ORF">H0H10_07880</name>
</gene>
<evidence type="ECO:0000259" key="6">
    <source>
        <dbReference type="Pfam" id="PF02837"/>
    </source>
</evidence>
<feature type="domain" description="Glycosyl hydrolases family 2 sugar binding" evidence="6">
    <location>
        <begin position="70"/>
        <end position="177"/>
    </location>
</feature>
<comment type="similarity">
    <text evidence="1">Belongs to the glycosyl hydrolase 2 family.</text>
</comment>
<keyword evidence="2 7" id="KW-0378">Hydrolase</keyword>
<dbReference type="InterPro" id="IPR036156">
    <property type="entry name" value="Beta-gal/glucu_dom_sf"/>
</dbReference>
<dbReference type="GO" id="GO:0004553">
    <property type="term" value="F:hydrolase activity, hydrolyzing O-glycosyl compounds"/>
    <property type="evidence" value="ECO:0007669"/>
    <property type="project" value="InterPro"/>
</dbReference>
<dbReference type="Gene3D" id="2.60.40.10">
    <property type="entry name" value="Immunoglobulins"/>
    <property type="match status" value="1"/>
</dbReference>
<evidence type="ECO:0000313" key="8">
    <source>
        <dbReference type="Proteomes" id="UP000621210"/>
    </source>
</evidence>
<dbReference type="SUPFAM" id="SSF49785">
    <property type="entry name" value="Galactose-binding domain-like"/>
    <property type="match status" value="1"/>
</dbReference>
<keyword evidence="3" id="KW-0326">Glycosidase</keyword>
<dbReference type="Pfam" id="PF02837">
    <property type="entry name" value="Glyco_hydro_2_N"/>
    <property type="match status" value="1"/>
</dbReference>
<evidence type="ECO:0000256" key="2">
    <source>
        <dbReference type="ARBA" id="ARBA00022801"/>
    </source>
</evidence>
<dbReference type="Gene3D" id="3.20.20.80">
    <property type="entry name" value="Glycosidases"/>
    <property type="match status" value="1"/>
</dbReference>
<dbReference type="SUPFAM" id="SSF51445">
    <property type="entry name" value="(Trans)glycosidases"/>
    <property type="match status" value="1"/>
</dbReference>
<evidence type="ECO:0000259" key="4">
    <source>
        <dbReference type="Pfam" id="PF00703"/>
    </source>
</evidence>
<dbReference type="InterPro" id="IPR051913">
    <property type="entry name" value="GH2_Domain-Containing"/>
</dbReference>
<dbReference type="PANTHER" id="PTHR42732:SF3">
    <property type="entry name" value="HYDROLASE"/>
    <property type="match status" value="1"/>
</dbReference>
<reference evidence="7" key="1">
    <citation type="submission" date="2020-09" db="EMBL/GenBank/DDBJ databases">
        <title>Streptomyces grisecoloratus sp. nov., isolated from cotton soil.</title>
        <authorList>
            <person name="Xing L."/>
        </authorList>
    </citation>
    <scope>NUCLEOTIDE SEQUENCE</scope>
    <source>
        <strain evidence="7">TRM S81-3</strain>
    </source>
</reference>
<dbReference type="RefSeq" id="WP_188180137.1">
    <property type="nucleotide sequence ID" value="NZ_JACVQF010000169.1"/>
</dbReference>
<reference evidence="7" key="2">
    <citation type="submission" date="2020-09" db="EMBL/GenBank/DDBJ databases">
        <authorList>
            <person name="Luo X."/>
        </authorList>
    </citation>
    <scope>NUCLEOTIDE SEQUENCE</scope>
    <source>
        <strain evidence="7">TRM S81-3</strain>
    </source>
</reference>
<dbReference type="SUPFAM" id="SSF49303">
    <property type="entry name" value="beta-Galactosidase/glucuronidase domain"/>
    <property type="match status" value="1"/>
</dbReference>
<dbReference type="InterPro" id="IPR006102">
    <property type="entry name" value="Ig-like_GH2"/>
</dbReference>
<dbReference type="Gene3D" id="2.60.120.260">
    <property type="entry name" value="Galactose-binding domain-like"/>
    <property type="match status" value="1"/>
</dbReference>
<dbReference type="Pfam" id="PF00703">
    <property type="entry name" value="Glyco_hydro_2"/>
    <property type="match status" value="1"/>
</dbReference>
<feature type="domain" description="Glycoside hydrolase family 2 catalytic" evidence="5">
    <location>
        <begin position="284"/>
        <end position="438"/>
    </location>
</feature>
<evidence type="ECO:0000256" key="3">
    <source>
        <dbReference type="ARBA" id="ARBA00023295"/>
    </source>
</evidence>
<dbReference type="InterPro" id="IPR017853">
    <property type="entry name" value="GH"/>
</dbReference>
<evidence type="ECO:0000259" key="5">
    <source>
        <dbReference type="Pfam" id="PF02836"/>
    </source>
</evidence>
<dbReference type="EMBL" id="JACVQF010000169">
    <property type="protein sequence ID" value="MBD0419093.1"/>
    <property type="molecule type" value="Genomic_DNA"/>
</dbReference>
<dbReference type="Proteomes" id="UP000621210">
    <property type="component" value="Unassembled WGS sequence"/>
</dbReference>
<protein>
    <submittedName>
        <fullName evidence="7">Glycoside hydrolase family 2</fullName>
    </submittedName>
</protein>
<evidence type="ECO:0000313" key="7">
    <source>
        <dbReference type="EMBL" id="MBD0419093.1"/>
    </source>
</evidence>
<accession>A0A926QP92</accession>
<dbReference type="Pfam" id="PF02836">
    <property type="entry name" value="Glyco_hydro_2_C"/>
    <property type="match status" value="1"/>
</dbReference>
<dbReference type="InterPro" id="IPR013783">
    <property type="entry name" value="Ig-like_fold"/>
</dbReference>
<proteinExistence type="inferred from homology"/>
<dbReference type="InterPro" id="IPR006103">
    <property type="entry name" value="Glyco_hydro_2_cat"/>
</dbReference>
<feature type="domain" description="Glycoside hydrolase family 2 immunoglobulin-like beta-sandwich" evidence="4">
    <location>
        <begin position="184"/>
        <end position="278"/>
    </location>
</feature>